<keyword evidence="4 6" id="KW-0378">Hydrolase</keyword>
<comment type="catalytic activity">
    <reaction evidence="6">
        <text>Hydrolysis of proteins to small peptides in the presence of ATP and magnesium. alpha-casein is the usual test substrate. In the absence of ATP, only oligopeptides shorter than five residues are hydrolyzed (such as succinyl-Leu-Tyr-|-NHMec, and Leu-Tyr-Leu-|-Tyr-Trp, in which cleavage of the -Tyr-|-Leu- and -Tyr-|-Trp bonds also occurs).</text>
        <dbReference type="EC" id="3.4.21.92"/>
    </reaction>
</comment>
<dbReference type="GO" id="GO:0004252">
    <property type="term" value="F:serine-type endopeptidase activity"/>
    <property type="evidence" value="ECO:0007669"/>
    <property type="project" value="UniProtKB-UniRule"/>
</dbReference>
<protein>
    <recommendedName>
        <fullName evidence="6 7">ATP-dependent Clp protease proteolytic subunit</fullName>
        <ecNumber evidence="6">3.4.21.92</ecNumber>
    </recommendedName>
    <alternativeName>
        <fullName evidence="6">Endopeptidase Clp</fullName>
    </alternativeName>
</protein>
<dbReference type="InterPro" id="IPR001907">
    <property type="entry name" value="ClpP"/>
</dbReference>
<dbReference type="Pfam" id="PF00574">
    <property type="entry name" value="CLP_protease"/>
    <property type="match status" value="1"/>
</dbReference>
<dbReference type="GO" id="GO:0004176">
    <property type="term" value="F:ATP-dependent peptidase activity"/>
    <property type="evidence" value="ECO:0007669"/>
    <property type="project" value="InterPro"/>
</dbReference>
<dbReference type="EC" id="3.4.21.92" evidence="6"/>
<dbReference type="GO" id="GO:0051117">
    <property type="term" value="F:ATPase binding"/>
    <property type="evidence" value="ECO:0007669"/>
    <property type="project" value="TreeGrafter"/>
</dbReference>
<proteinExistence type="inferred from homology"/>
<dbReference type="Proteomes" id="UP001238843">
    <property type="component" value="Chromosome"/>
</dbReference>
<dbReference type="InterPro" id="IPR029045">
    <property type="entry name" value="ClpP/crotonase-like_dom_sf"/>
</dbReference>
<accession>A0AA51BKY6</accession>
<dbReference type="PANTHER" id="PTHR10381:SF70">
    <property type="entry name" value="ATP-DEPENDENT CLP PROTEASE PROTEOLYTIC SUBUNIT"/>
    <property type="match status" value="1"/>
</dbReference>
<reference evidence="8" key="1">
    <citation type="journal article" date="2021" name="Front. Microbiol.">
        <title>Genome Analysis of a Verrucomicrobial Endosymbiont With a Tiny Genome Discovered in an Antarctic Lake.</title>
        <authorList>
            <person name="Williams T.J."/>
            <person name="Allen M.A."/>
            <person name="Ivanova N."/>
            <person name="Huntemann M."/>
            <person name="Haque S."/>
            <person name="Hancock A.M."/>
            <person name="Brazendale S."/>
            <person name="Cavicchioli R."/>
        </authorList>
    </citation>
    <scope>NUCLEOTIDE SEQUENCE</scope>
    <source>
        <strain evidence="8">MAG_Ga0307966_1000010</strain>
    </source>
</reference>
<evidence type="ECO:0000256" key="1">
    <source>
        <dbReference type="ARBA" id="ARBA00007039"/>
    </source>
</evidence>
<gene>
    <name evidence="6" type="primary">clpP</name>
    <name evidence="8" type="ORF">QTO32_00285</name>
</gene>
<organism evidence="8">
    <name type="scientific">Candidatus Organicella extenuata</name>
    <dbReference type="NCBI Taxonomy" id="2841811"/>
    <lineage>
        <taxon>Bacteria</taxon>
        <taxon>Pseudomonadati</taxon>
        <taxon>Verrucomicrobiota</taxon>
        <taxon>Candidatus Organicella</taxon>
    </lineage>
</organism>
<dbReference type="NCBIfam" id="NF001368">
    <property type="entry name" value="PRK00277.1"/>
    <property type="match status" value="1"/>
</dbReference>
<evidence type="ECO:0000256" key="2">
    <source>
        <dbReference type="ARBA" id="ARBA00022490"/>
    </source>
</evidence>
<dbReference type="EMBL" id="CP128385">
    <property type="protein sequence ID" value="WMI30517.1"/>
    <property type="molecule type" value="Genomic_DNA"/>
</dbReference>
<evidence type="ECO:0000256" key="4">
    <source>
        <dbReference type="ARBA" id="ARBA00022801"/>
    </source>
</evidence>
<evidence type="ECO:0000313" key="8">
    <source>
        <dbReference type="EMBL" id="WMI30517.1"/>
    </source>
</evidence>
<evidence type="ECO:0000256" key="5">
    <source>
        <dbReference type="ARBA" id="ARBA00022825"/>
    </source>
</evidence>
<dbReference type="PANTHER" id="PTHR10381">
    <property type="entry name" value="ATP-DEPENDENT CLP PROTEASE PROTEOLYTIC SUBUNIT"/>
    <property type="match status" value="1"/>
</dbReference>
<dbReference type="PRINTS" id="PR00127">
    <property type="entry name" value="CLPPROTEASEP"/>
</dbReference>
<dbReference type="SUPFAM" id="SSF52096">
    <property type="entry name" value="ClpP/crotonase"/>
    <property type="match status" value="1"/>
</dbReference>
<dbReference type="AlphaFoldDB" id="A0AA51BKY6"/>
<keyword evidence="5 6" id="KW-0720">Serine protease</keyword>
<dbReference type="GO" id="GO:0006515">
    <property type="term" value="P:protein quality control for misfolded or incompletely synthesized proteins"/>
    <property type="evidence" value="ECO:0007669"/>
    <property type="project" value="TreeGrafter"/>
</dbReference>
<comment type="subcellular location">
    <subcellularLocation>
        <location evidence="6">Cytoplasm</location>
    </subcellularLocation>
</comment>
<comment type="function">
    <text evidence="6">Cleaves peptides in various proteins in a process that requires ATP hydrolysis. Has a chymotrypsin-like activity. Plays a major role in the degradation of misfolded proteins.</text>
</comment>
<sequence>MSYHSLPYIYEKEGSLERSWDIYSRLLKDRIIFIGSVIDDFIANSVVAQLLFLQMENPTKDVSIYINSPGGSITAGLAIIDTMNFINCKIKTFCVGMCGNIASLILSNGCKGFRYSLPHSRILIYQPIGSVSGQTTDIVLAAREVQKWRVFINKILSKNTGRSESKVNSDTNRNYSLDAREAKVYGIIDNILLGIKK</sequence>
<keyword evidence="3 6" id="KW-0645">Protease</keyword>
<comment type="subunit">
    <text evidence="6">Fourteen ClpP subunits assemble into 2 heptameric rings which stack back to back to give a disk-like structure with a central cavity, resembling the structure of eukaryotic proteasomes.</text>
</comment>
<dbReference type="InterPro" id="IPR023562">
    <property type="entry name" value="ClpP/TepA"/>
</dbReference>
<reference evidence="8" key="2">
    <citation type="submission" date="2023-06" db="EMBL/GenBank/DDBJ databases">
        <authorList>
            <person name="Williams T.J."/>
            <person name="Allen M.A."/>
            <person name="Ivanova N."/>
            <person name="Huntemann M."/>
            <person name="Haque S."/>
            <person name="Hancock A.M."/>
            <person name="Brazendale S."/>
            <person name="Cavicchioli R."/>
        </authorList>
    </citation>
    <scope>NUCLEOTIDE SEQUENCE</scope>
    <source>
        <strain evidence="8">MAG_Ga0307966_1000010</strain>
    </source>
</reference>
<name>A0AA51BKY6_9BACT</name>
<comment type="similarity">
    <text evidence="1 6 7">Belongs to the peptidase S14 family.</text>
</comment>
<keyword evidence="2 6" id="KW-0963">Cytoplasm</keyword>
<comment type="caution">
    <text evidence="6">Lacks conserved residue(s) required for the propagation of feature annotation.</text>
</comment>
<dbReference type="GO" id="GO:0005737">
    <property type="term" value="C:cytoplasm"/>
    <property type="evidence" value="ECO:0007669"/>
    <property type="project" value="UniProtKB-SubCell"/>
</dbReference>
<dbReference type="HAMAP" id="MF_00444">
    <property type="entry name" value="ClpP"/>
    <property type="match status" value="1"/>
</dbReference>
<dbReference type="GO" id="GO:0009368">
    <property type="term" value="C:endopeptidase Clp complex"/>
    <property type="evidence" value="ECO:0007669"/>
    <property type="project" value="TreeGrafter"/>
</dbReference>
<evidence type="ECO:0000256" key="3">
    <source>
        <dbReference type="ARBA" id="ARBA00022670"/>
    </source>
</evidence>
<dbReference type="Gene3D" id="3.90.226.10">
    <property type="entry name" value="2-enoyl-CoA Hydratase, Chain A, domain 1"/>
    <property type="match status" value="1"/>
</dbReference>
<evidence type="ECO:0000256" key="6">
    <source>
        <dbReference type="HAMAP-Rule" id="MF_00444"/>
    </source>
</evidence>
<evidence type="ECO:0000256" key="7">
    <source>
        <dbReference type="RuleBase" id="RU003567"/>
    </source>
</evidence>
<dbReference type="CDD" id="cd07017">
    <property type="entry name" value="S14_ClpP_2"/>
    <property type="match status" value="1"/>
</dbReference>